<feature type="compositionally biased region" description="Basic and acidic residues" evidence="1">
    <location>
        <begin position="1"/>
        <end position="16"/>
    </location>
</feature>
<keyword evidence="3" id="KW-1185">Reference proteome</keyword>
<dbReference type="InterPro" id="IPR018766">
    <property type="entry name" value="Zinicin_2"/>
</dbReference>
<evidence type="ECO:0000313" key="2">
    <source>
        <dbReference type="EMBL" id="TQL50176.1"/>
    </source>
</evidence>
<dbReference type="RefSeq" id="WP_228393524.1">
    <property type="nucleotide sequence ID" value="NZ_BAAAIK010000004.1"/>
</dbReference>
<dbReference type="GO" id="GO:0016787">
    <property type="term" value="F:hydrolase activity"/>
    <property type="evidence" value="ECO:0007669"/>
    <property type="project" value="UniProtKB-KW"/>
</dbReference>
<proteinExistence type="predicted"/>
<comment type="caution">
    <text evidence="2">The sequence shown here is derived from an EMBL/GenBank/DDBJ whole genome shotgun (WGS) entry which is preliminary data.</text>
</comment>
<sequence length="500" mass="52241">MADQHPSSDDEQRPEGEGPVEPSGGAGSGDDPFAALFGGQLPPELREALSSLGLDSADPGMMQMIQSQVQAMMAADDGGAMNQTLATDTARRLVAEAGDRSVGPATTRDVEQVVQVANLWLDQVTEFNPPDGGARALSRAEWVEETMPVWRRVTEPVAAGVGAAITSTMQDQLKMLGEEGADGSLPEIPGLPPGMNPAAMLGQMQPMMRKMSSAMFGAQVGQAVGALAGETVSGTEVGLPLLSGEVVAILPANVSAFAEGLSVDAGEVHLYLAVREAARVRLFAGVPWLGPQLLTAVEDYARDISINTEGIEETLRSVNPQDPQAMQEALADQLFTPEPSPAQEAALGRLETYLALVEGWVDLVCEKAVSAHLPHASALAEAVRRRRATGGPAEKVFASLVGLELRPRRLRDAANLWAALESAHGQAERDRAWAHPDVAPTGADLDDPLGYVERHGSGAAAQGDAMDAELDRLLRGATGEGEEGPDADRGDGPSDSAGPA</sequence>
<dbReference type="PANTHER" id="PTHR39420:SF2">
    <property type="entry name" value="HYDROLASE"/>
    <property type="match status" value="1"/>
</dbReference>
<accession>A0A542YQ11</accession>
<dbReference type="InterPro" id="IPR042271">
    <property type="entry name" value="Zinicin_2_N"/>
</dbReference>
<dbReference type="Pfam" id="PF10103">
    <property type="entry name" value="Zincin_2"/>
    <property type="match status" value="1"/>
</dbReference>
<evidence type="ECO:0000313" key="3">
    <source>
        <dbReference type="Proteomes" id="UP000319516"/>
    </source>
</evidence>
<dbReference type="Proteomes" id="UP000319516">
    <property type="component" value="Unassembled WGS sequence"/>
</dbReference>
<dbReference type="SUPFAM" id="SSF55486">
    <property type="entry name" value="Metalloproteases ('zincins'), catalytic domain"/>
    <property type="match status" value="1"/>
</dbReference>
<dbReference type="NCBIfam" id="TIGR03624">
    <property type="entry name" value="putative hydrolase"/>
    <property type="match status" value="1"/>
</dbReference>
<dbReference type="PANTHER" id="PTHR39420">
    <property type="match status" value="1"/>
</dbReference>
<keyword evidence="2" id="KW-0378">Hydrolase</keyword>
<organism evidence="2 3">
    <name type="scientific">Ornithinicoccus hortensis</name>
    <dbReference type="NCBI Taxonomy" id="82346"/>
    <lineage>
        <taxon>Bacteria</taxon>
        <taxon>Bacillati</taxon>
        <taxon>Actinomycetota</taxon>
        <taxon>Actinomycetes</taxon>
        <taxon>Micrococcales</taxon>
        <taxon>Intrasporangiaceae</taxon>
        <taxon>Ornithinicoccus</taxon>
    </lineage>
</organism>
<dbReference type="EMBL" id="VFOP01000001">
    <property type="protein sequence ID" value="TQL50176.1"/>
    <property type="molecule type" value="Genomic_DNA"/>
</dbReference>
<dbReference type="Gene3D" id="1.20.150.30">
    <property type="entry name" value="Zincin-like metallopeptidase, N-terminal domain"/>
    <property type="match status" value="1"/>
</dbReference>
<gene>
    <name evidence="2" type="ORF">FB467_1279</name>
</gene>
<feature type="region of interest" description="Disordered" evidence="1">
    <location>
        <begin position="437"/>
        <end position="500"/>
    </location>
</feature>
<name>A0A542YQ11_9MICO</name>
<dbReference type="AlphaFoldDB" id="A0A542YQ11"/>
<reference evidence="2 3" key="1">
    <citation type="submission" date="2019-06" db="EMBL/GenBank/DDBJ databases">
        <title>Sequencing the genomes of 1000 actinobacteria strains.</title>
        <authorList>
            <person name="Klenk H.-P."/>
        </authorList>
    </citation>
    <scope>NUCLEOTIDE SEQUENCE [LARGE SCALE GENOMIC DNA]</scope>
    <source>
        <strain evidence="2 3">DSM 12335</strain>
    </source>
</reference>
<feature type="region of interest" description="Disordered" evidence="1">
    <location>
        <begin position="1"/>
        <end position="38"/>
    </location>
</feature>
<protein>
    <submittedName>
        <fullName evidence="2">Putative hydrolase</fullName>
    </submittedName>
</protein>
<evidence type="ECO:0000256" key="1">
    <source>
        <dbReference type="SAM" id="MobiDB-lite"/>
    </source>
</evidence>